<dbReference type="Pfam" id="PF26285">
    <property type="entry name" value="SASH1_Homeodomain"/>
    <property type="match status" value="1"/>
</dbReference>
<dbReference type="SUPFAM" id="SSF47769">
    <property type="entry name" value="SAM/Pointed domain"/>
    <property type="match status" value="1"/>
</dbReference>
<reference evidence="7" key="1">
    <citation type="submission" date="2011-08" db="EMBL/GenBank/DDBJ databases">
        <authorList>
            <person name="Rombauts S."/>
        </authorList>
    </citation>
    <scope>NUCLEOTIDE SEQUENCE</scope>
    <source>
        <strain evidence="7">London</strain>
    </source>
</reference>
<dbReference type="Gene3D" id="1.10.150.50">
    <property type="entry name" value="Transcription Factor, Ets-1"/>
    <property type="match status" value="1"/>
</dbReference>
<reference evidence="6" key="2">
    <citation type="submission" date="2015-06" db="UniProtKB">
        <authorList>
            <consortium name="EnsemblMetazoa"/>
        </authorList>
    </citation>
    <scope>IDENTIFICATION</scope>
</reference>
<evidence type="ECO:0000259" key="5">
    <source>
        <dbReference type="PROSITE" id="PS50105"/>
    </source>
</evidence>
<dbReference type="Pfam" id="PF07653">
    <property type="entry name" value="SH3_2"/>
    <property type="match status" value="1"/>
</dbReference>
<dbReference type="InterPro" id="IPR001660">
    <property type="entry name" value="SAM"/>
</dbReference>
<feature type="region of interest" description="Disordered" evidence="3">
    <location>
        <begin position="518"/>
        <end position="546"/>
    </location>
</feature>
<dbReference type="HOGENOM" id="CLU_342676_0_0_1"/>
<accession>T1KS75</accession>
<dbReference type="EnsemblMetazoa" id="tetur19g02130.1">
    <property type="protein sequence ID" value="tetur19g02130.1"/>
    <property type="gene ID" value="tetur19g02130"/>
</dbReference>
<protein>
    <recommendedName>
        <fullName evidence="8">SAM domain-containing protein</fullName>
    </recommendedName>
</protein>
<dbReference type="InterPro" id="IPR036028">
    <property type="entry name" value="SH3-like_dom_sf"/>
</dbReference>
<feature type="domain" description="SH3" evidence="4">
    <location>
        <begin position="204"/>
        <end position="265"/>
    </location>
</feature>
<dbReference type="KEGG" id="tut:107366767"/>
<feature type="region of interest" description="Disordered" evidence="3">
    <location>
        <begin position="157"/>
        <end position="180"/>
    </location>
</feature>
<dbReference type="STRING" id="32264.T1KS75"/>
<dbReference type="OMA" id="TWIGMAN"/>
<dbReference type="SUPFAM" id="SSF50044">
    <property type="entry name" value="SH3-domain"/>
    <property type="match status" value="1"/>
</dbReference>
<dbReference type="OrthoDB" id="10047268at2759"/>
<dbReference type="EMBL" id="CAEY01000423">
    <property type="status" value="NOT_ANNOTATED_CDS"/>
    <property type="molecule type" value="Genomic_DNA"/>
</dbReference>
<evidence type="ECO:0000313" key="6">
    <source>
        <dbReference type="EnsemblMetazoa" id="tetur19g02130.1"/>
    </source>
</evidence>
<evidence type="ECO:0000259" key="4">
    <source>
        <dbReference type="PROSITE" id="PS50002"/>
    </source>
</evidence>
<dbReference type="PANTHER" id="PTHR12301:SF11">
    <property type="entry name" value="PH DOMAIN-CONTAINING PROTEIN"/>
    <property type="match status" value="1"/>
</dbReference>
<dbReference type="InterPro" id="IPR058666">
    <property type="entry name" value="SASH1/NUB1_homeodomain"/>
</dbReference>
<evidence type="ECO:0008006" key="8">
    <source>
        <dbReference type="Google" id="ProtNLM"/>
    </source>
</evidence>
<evidence type="ECO:0000313" key="7">
    <source>
        <dbReference type="Proteomes" id="UP000015104"/>
    </source>
</evidence>
<feature type="region of interest" description="Disordered" evidence="3">
    <location>
        <begin position="477"/>
        <end position="505"/>
    </location>
</feature>
<dbReference type="eggNOG" id="KOG4384">
    <property type="taxonomic scope" value="Eukaryota"/>
</dbReference>
<dbReference type="Gene3D" id="2.30.30.40">
    <property type="entry name" value="SH3 Domains"/>
    <property type="match status" value="1"/>
</dbReference>
<dbReference type="Proteomes" id="UP000015104">
    <property type="component" value="Unassembled WGS sequence"/>
</dbReference>
<feature type="domain" description="SAM" evidence="5">
    <location>
        <begin position="756"/>
        <end position="820"/>
    </location>
</feature>
<proteinExistence type="predicted"/>
<dbReference type="PANTHER" id="PTHR12301">
    <property type="entry name" value="SAM-DOMAIN, SH3 AND NUCLEAR LOCALIZATION SIGNALS PROTEIN RELATED"/>
    <property type="match status" value="1"/>
</dbReference>
<evidence type="ECO:0000256" key="1">
    <source>
        <dbReference type="ARBA" id="ARBA00022443"/>
    </source>
</evidence>
<evidence type="ECO:0000256" key="2">
    <source>
        <dbReference type="PROSITE-ProRule" id="PRU00192"/>
    </source>
</evidence>
<feature type="region of interest" description="Disordered" evidence="3">
    <location>
        <begin position="25"/>
        <end position="48"/>
    </location>
</feature>
<dbReference type="PROSITE" id="PS50002">
    <property type="entry name" value="SH3"/>
    <property type="match status" value="1"/>
</dbReference>
<keyword evidence="1 2" id="KW-0728">SH3 domain</keyword>
<dbReference type="InterPro" id="IPR051725">
    <property type="entry name" value="SAM-SH3_domain_protein"/>
</dbReference>
<name>T1KS75_TETUR</name>
<dbReference type="PROSITE" id="PS50105">
    <property type="entry name" value="SAM_DOMAIN"/>
    <property type="match status" value="1"/>
</dbReference>
<dbReference type="InterPro" id="IPR001452">
    <property type="entry name" value="SH3_domain"/>
</dbReference>
<feature type="compositionally biased region" description="Low complexity" evidence="3">
    <location>
        <begin position="166"/>
        <end position="180"/>
    </location>
</feature>
<evidence type="ECO:0000256" key="3">
    <source>
        <dbReference type="SAM" id="MobiDB-lite"/>
    </source>
</evidence>
<feature type="compositionally biased region" description="Polar residues" evidence="3">
    <location>
        <begin position="491"/>
        <end position="505"/>
    </location>
</feature>
<dbReference type="SMART" id="SM00454">
    <property type="entry name" value="SAM"/>
    <property type="match status" value="1"/>
</dbReference>
<dbReference type="Pfam" id="PF07647">
    <property type="entry name" value="SAM_2"/>
    <property type="match status" value="1"/>
</dbReference>
<keyword evidence="7" id="KW-1185">Reference proteome</keyword>
<organism evidence="6 7">
    <name type="scientific">Tetranychus urticae</name>
    <name type="common">Two-spotted spider mite</name>
    <dbReference type="NCBI Taxonomy" id="32264"/>
    <lineage>
        <taxon>Eukaryota</taxon>
        <taxon>Metazoa</taxon>
        <taxon>Ecdysozoa</taxon>
        <taxon>Arthropoda</taxon>
        <taxon>Chelicerata</taxon>
        <taxon>Arachnida</taxon>
        <taxon>Acari</taxon>
        <taxon>Acariformes</taxon>
        <taxon>Trombidiformes</taxon>
        <taxon>Prostigmata</taxon>
        <taxon>Eleutherengona</taxon>
        <taxon>Raphignathae</taxon>
        <taxon>Tetranychoidea</taxon>
        <taxon>Tetranychidae</taxon>
        <taxon>Tetranychus</taxon>
    </lineage>
</organism>
<dbReference type="AlphaFoldDB" id="T1KS75"/>
<dbReference type="InterPro" id="IPR013761">
    <property type="entry name" value="SAM/pointed_sf"/>
</dbReference>
<gene>
    <name evidence="6" type="primary">107366767</name>
</gene>
<sequence length="827" mass="90631">MSSAAISDYHFSGCSNDYESLLNNCSSSSSTASSPNGANERHTEKRAKSNTVINKIRRFARSQSQIRHGSRGHDYINSENLVSKTKDLYRDVKRRFSSFNTNSLESSDKRSSSTTCKSVLPSARTSSNLKANCESDSRSTLTCETLQSTTVSRLRRYASDESLPTSESGCGSSVKTSSFSTDSNRSSICTVNDFSNEYSVFKGPFIGQGIALADCTPCPYDKDALVFKKGDLVNIIAKNDSGTWIGMANGKIGHFKFINVEEISSLSNGMRPTYSSFCSASSTTLTSSNGAIEGDKGSNVNNTLDVSEGVSLTTGSSASSTTTINNFSSSSAFLSNHYEDIIRNLLSSVNIYLDNSLKGLFKLIGLDGYDYLTKLREKGFSSLGSLMNITDPSILEIVGITCPDHQQTILSIASIVRKLAHSIPDNQTQSKAIEINRLETNLASMSVDADRPMAQSAPTTPAFESFQKTLSFVLNTSSNGKEKQSSSSQEPNNFDESVKCNTSSGPLKEVKNYATTIAVPSNDGNPSSALRLRKKRDRRSSETSDNIKRAASGNDILDDDLYSKCRFSSFDHRKSLDTNALVKKLEHGYETRTSHYGDISSNKMLSSSKSVFDLKYNENANLEETNVHGGHFTKKRLKKLLNPSDRKAISTISFEDRRLGVTSRPLSTALLDTLSNMLTEETIDLTTEPYSDASGFCGIPPALVQRYAEELETDIYDIAETLDYIRLCSLLNKAGRQGIPNDFLADSCNVPGTDLANYENIHNWLLSLGLPMYETKLLDNGFKSLWDMMSLREDDLINCGIINKRHLRSLTTAISALSVNQHKIGKA</sequence>